<dbReference type="InterPro" id="IPR003929">
    <property type="entry name" value="K_chnl_BK_asu"/>
</dbReference>
<keyword evidence="2" id="KW-0813">Transport</keyword>
<dbReference type="InterPro" id="IPR047871">
    <property type="entry name" value="K_chnl_Slo-like"/>
</dbReference>
<keyword evidence="4 12" id="KW-0812">Transmembrane</keyword>
<evidence type="ECO:0000259" key="13">
    <source>
        <dbReference type="Pfam" id="PF03493"/>
    </source>
</evidence>
<feature type="domain" description="RCK N-terminal" evidence="15">
    <location>
        <begin position="737"/>
        <end position="855"/>
    </location>
</feature>
<evidence type="ECO:0000256" key="9">
    <source>
        <dbReference type="ARBA" id="ARBA00023136"/>
    </source>
</evidence>
<feature type="transmembrane region" description="Helical" evidence="12">
    <location>
        <begin position="254"/>
        <end position="272"/>
    </location>
</feature>
<dbReference type="FunFam" id="3.40.50.720:FF:000034">
    <property type="entry name" value="Potassium channel subfamily T member 1"/>
    <property type="match status" value="1"/>
</dbReference>
<dbReference type="InterPro" id="IPR013099">
    <property type="entry name" value="K_chnl_dom"/>
</dbReference>
<evidence type="ECO:0000256" key="10">
    <source>
        <dbReference type="ARBA" id="ARBA00023303"/>
    </source>
</evidence>
<evidence type="ECO:0000256" key="3">
    <source>
        <dbReference type="ARBA" id="ARBA00022538"/>
    </source>
</evidence>
<accession>A0A2S1WM70</accession>
<dbReference type="Pfam" id="PF07885">
    <property type="entry name" value="Ion_trans_2"/>
    <property type="match status" value="1"/>
</dbReference>
<dbReference type="FunFam" id="1.10.287.70:FF:000137">
    <property type="entry name" value="Slowpoke 2, isoform E"/>
    <property type="match status" value="1"/>
</dbReference>
<dbReference type="Gene3D" id="1.10.287.70">
    <property type="match status" value="1"/>
</dbReference>
<feature type="transmembrane region" description="Helical" evidence="12">
    <location>
        <begin position="63"/>
        <end position="82"/>
    </location>
</feature>
<dbReference type="Gene3D" id="3.40.50.720">
    <property type="entry name" value="NAD(P)-binding Rossmann-like Domain"/>
    <property type="match status" value="2"/>
</dbReference>
<evidence type="ECO:0000256" key="6">
    <source>
        <dbReference type="ARBA" id="ARBA00022958"/>
    </source>
</evidence>
<evidence type="ECO:0000313" key="16">
    <source>
        <dbReference type="EMBL" id="AWJ68274.1"/>
    </source>
</evidence>
<evidence type="ECO:0000259" key="15">
    <source>
        <dbReference type="Pfam" id="PF22614"/>
    </source>
</evidence>
<evidence type="ECO:0000256" key="7">
    <source>
        <dbReference type="ARBA" id="ARBA00022989"/>
    </source>
</evidence>
<evidence type="ECO:0000256" key="2">
    <source>
        <dbReference type="ARBA" id="ARBA00022448"/>
    </source>
</evidence>
<dbReference type="Pfam" id="PF03493">
    <property type="entry name" value="BK_channel_a"/>
    <property type="match status" value="1"/>
</dbReference>
<evidence type="ECO:0000256" key="11">
    <source>
        <dbReference type="ARBA" id="ARBA00034430"/>
    </source>
</evidence>
<organism evidence="16">
    <name type="scientific">Hirudo verbana</name>
    <dbReference type="NCBI Taxonomy" id="311461"/>
    <lineage>
        <taxon>Eukaryota</taxon>
        <taxon>Metazoa</taxon>
        <taxon>Spiralia</taxon>
        <taxon>Lophotrochozoa</taxon>
        <taxon>Annelida</taxon>
        <taxon>Clitellata</taxon>
        <taxon>Hirudinea</taxon>
        <taxon>Hirudinida</taxon>
        <taxon>Hirudiniformes</taxon>
        <taxon>Hirudinidae</taxon>
        <taxon>Hirudo</taxon>
    </lineage>
</organism>
<evidence type="ECO:0000256" key="8">
    <source>
        <dbReference type="ARBA" id="ARBA00023065"/>
    </source>
</evidence>
<evidence type="ECO:0000256" key="4">
    <source>
        <dbReference type="ARBA" id="ARBA00022692"/>
    </source>
</evidence>
<keyword evidence="8" id="KW-0406">Ion transport</keyword>
<reference evidence="16" key="1">
    <citation type="submission" date="2018-02" db="EMBL/GenBank/DDBJ databases">
        <title>Hirudo verbana central nervous system transcriptome analysis of ion channel and receptor content.</title>
        <authorList>
            <person name="Northcutt A.J."/>
            <person name="Schulz D.J."/>
            <person name="Mesce K.A."/>
        </authorList>
    </citation>
    <scope>NUCLEOTIDE SEQUENCE</scope>
</reference>
<feature type="domain" description="Calcium-activated potassium channel BK alpha subunit" evidence="13">
    <location>
        <begin position="460"/>
        <end position="552"/>
    </location>
</feature>
<dbReference type="SUPFAM" id="SSF81324">
    <property type="entry name" value="Voltage-gated potassium channels"/>
    <property type="match status" value="1"/>
</dbReference>
<dbReference type="GO" id="GO:0005886">
    <property type="term" value="C:plasma membrane"/>
    <property type="evidence" value="ECO:0007669"/>
    <property type="project" value="TreeGrafter"/>
</dbReference>
<comment type="subcellular location">
    <subcellularLocation>
        <location evidence="1">Membrane</location>
        <topology evidence="1">Multi-pass membrane protein</topology>
    </subcellularLocation>
</comment>
<dbReference type="PANTHER" id="PTHR10027">
    <property type="entry name" value="CALCIUM-ACTIVATED POTASSIUM CHANNEL ALPHA CHAIN"/>
    <property type="match status" value="1"/>
</dbReference>
<dbReference type="FunFam" id="3.40.50.720:FF:000011">
    <property type="entry name" value="Potassium channel subfamily T member 1"/>
    <property type="match status" value="1"/>
</dbReference>
<feature type="transmembrane region" description="Helical" evidence="12">
    <location>
        <begin position="164"/>
        <end position="184"/>
    </location>
</feature>
<dbReference type="AlphaFoldDB" id="A0A2S1WM70"/>
<keyword evidence="5" id="KW-0631">Potassium channel</keyword>
<evidence type="ECO:0000256" key="12">
    <source>
        <dbReference type="SAM" id="Phobius"/>
    </source>
</evidence>
<evidence type="ECO:0000256" key="5">
    <source>
        <dbReference type="ARBA" id="ARBA00022826"/>
    </source>
</evidence>
<evidence type="ECO:0000256" key="1">
    <source>
        <dbReference type="ARBA" id="ARBA00004141"/>
    </source>
</evidence>
<dbReference type="InterPro" id="IPR003148">
    <property type="entry name" value="RCK_N"/>
</dbReference>
<proteinExistence type="evidence at transcript level"/>
<dbReference type="EMBL" id="MG973421">
    <property type="protein sequence ID" value="AWJ68274.1"/>
    <property type="molecule type" value="mRNA"/>
</dbReference>
<feature type="domain" description="Potassium channel" evidence="14">
    <location>
        <begin position="231"/>
        <end position="293"/>
    </location>
</feature>
<dbReference type="PANTHER" id="PTHR10027:SF10">
    <property type="entry name" value="SLOWPOKE 2, ISOFORM D"/>
    <property type="match status" value="1"/>
</dbReference>
<keyword evidence="9 12" id="KW-0472">Membrane</keyword>
<dbReference type="Pfam" id="PF22614">
    <property type="entry name" value="Slo-like_RCK"/>
    <property type="match status" value="2"/>
</dbReference>
<keyword evidence="7 12" id="KW-1133">Transmembrane helix</keyword>
<keyword evidence="10 16" id="KW-0407">Ion channel</keyword>
<sequence>MGEEGLAMVPPLPPKYRLKDAILGDHGDADRVRVKFFTNENTLKERLQIYFIRNQRSSLRIRMFNFLIKILSCVLYVARVVMEENLCNQQQQPQQQRDYNITTMASQDDDDDKSIDWSAIFWVCRDVWFWGIQVTVAIISLLETLLMTYLAYKGNLLQQLLSPEFILELVTTVPLIVTIFYPPIRILFVPVFLNCWLAEMALNNMLNDLNRAMQKSQSALSRHLLLLTMTLGCLVFTSVCGFQHLQRGSKKKVSLFDSLWFVIVTFSTVGYGDMYPTIWPSKLFIMMLICMIFIVLPKQFEQLAYTWMERQKMGGSYSSHRAHSEKHVVVVATVLQTDVIVDFLNEFYAHPKVQDYYVVLLSPCDLNATLKLILQVPLWAARVIYIQGSALKDVDLTRCRMQNAEACFFIMTRNEQDKSASDEHTILRSWAVRDFAPHCPQYLQIFKPESKIHVYSAEFMVCEDEFKYSLLANNCLYPGVSTFMTLLLHTSDGAEGQVSDEEWMRLYGKCSGNEIYHVSINGSLFFGDYIGKSFTYASFNSHRKYGVCLVGVVTGKEAERVTLINPGCDYILHESDICLYLSLAKEETAAVIKSGKKVIENKAASICEKEMIEQGKIGKAKDQYNMAACRLEQVVTDVQKQSEVFGDFSSAVPDSADAHIFEEETAIDSRRKTAEAYAASSYPSNYNCGEPPVTPYIGVSQRMCHLVRTKRHLCCLEMTTTCEHTSNCKATDYKWPNKCVIVVADKASTALFNFIAILRAQHIDHRQLKPIVLVVEDSPENSFLDTISYFPMVYWMTGSLESLDDLLKAGIMVSDSLVIVNKEASNAGDEDTLADCNTLVAAQTIFRLFPTCNIVMELSQASNMRFMQFRPHDPLSLKISNFERKEKEKGSHLYFMFRPPFASGCVFSASMLDTILYQAYVKDFVIQFVRLLLGIDENPHSGHLSCIKMTCEDMWIGSYGRLYQKLCSSSREIPIGIYRTQRRDASTFSTMLMMGRGCIDFGTVTEVERMVRSRMEALGVKCRQMVEQMAGDAPLAPLATPESTHVSSGEYTLKCRNLVNGRENISYVIINPNTDTELQLDDVIYVIKPPTA</sequence>
<dbReference type="GO" id="GO:0015271">
    <property type="term" value="F:outward rectifier potassium channel activity"/>
    <property type="evidence" value="ECO:0007669"/>
    <property type="project" value="TreeGrafter"/>
</dbReference>
<feature type="transmembrane region" description="Helical" evidence="12">
    <location>
        <begin position="223"/>
        <end position="242"/>
    </location>
</feature>
<feature type="domain" description="RCK N-terminal" evidence="15">
    <location>
        <begin position="324"/>
        <end position="442"/>
    </location>
</feature>
<dbReference type="PRINTS" id="PR00169">
    <property type="entry name" value="KCHANNEL"/>
</dbReference>
<name>A0A2S1WM70_9ANNE</name>
<keyword evidence="6" id="KW-0630">Potassium</keyword>
<evidence type="ECO:0000259" key="14">
    <source>
        <dbReference type="Pfam" id="PF07885"/>
    </source>
</evidence>
<keyword evidence="3" id="KW-0633">Potassium transport</keyword>
<comment type="catalytic activity">
    <reaction evidence="11">
        <text>K(+)(in) = K(+)(out)</text>
        <dbReference type="Rhea" id="RHEA:29463"/>
        <dbReference type="ChEBI" id="CHEBI:29103"/>
    </reaction>
</comment>
<dbReference type="GO" id="GO:0005228">
    <property type="term" value="F:intracellular sodium-activated potassium channel activity"/>
    <property type="evidence" value="ECO:0007669"/>
    <property type="project" value="TreeGrafter"/>
</dbReference>
<feature type="transmembrane region" description="Helical" evidence="12">
    <location>
        <begin position="127"/>
        <end position="152"/>
    </location>
</feature>
<protein>
    <submittedName>
        <fullName evidence="16">Putative potassium channel subfamily T</fullName>
    </submittedName>
</protein>